<keyword evidence="5" id="KW-0349">Heme</keyword>
<keyword evidence="2 5" id="KW-0479">Metal-binding</keyword>
<dbReference type="GO" id="GO:0020037">
    <property type="term" value="F:heme binding"/>
    <property type="evidence" value="ECO:0007669"/>
    <property type="project" value="InterPro"/>
</dbReference>
<evidence type="ECO:0000256" key="2">
    <source>
        <dbReference type="ARBA" id="ARBA00022723"/>
    </source>
</evidence>
<feature type="binding site" description="axial binding residue" evidence="5">
    <location>
        <position position="414"/>
    </location>
    <ligand>
        <name>heme</name>
        <dbReference type="ChEBI" id="CHEBI:30413"/>
    </ligand>
    <ligandPart>
        <name>Fe</name>
        <dbReference type="ChEBI" id="CHEBI:18248"/>
    </ligandPart>
</feature>
<dbReference type="GO" id="GO:0004497">
    <property type="term" value="F:monooxygenase activity"/>
    <property type="evidence" value="ECO:0007669"/>
    <property type="project" value="InterPro"/>
</dbReference>
<keyword evidence="3" id="KW-0560">Oxidoreductase</keyword>
<dbReference type="InterPro" id="IPR001128">
    <property type="entry name" value="Cyt_P450"/>
</dbReference>
<evidence type="ECO:0000313" key="6">
    <source>
        <dbReference type="EMBL" id="NDV31339.1"/>
    </source>
</evidence>
<dbReference type="AlphaFoldDB" id="A0A6B2L318"/>
<comment type="similarity">
    <text evidence="1">Belongs to the cytochrome P450 family.</text>
</comment>
<sequence length="469" mass="54644">MATLYLKLRDNRPDKSIPLAHYDLPIFGNLLYYIYQALKKTILTQMLNDIRKYGQYWIVLPNIGMQFFYSDPASIKEVLEDLDTYEMSPVRKSMFSEIFGNGIFMSSGDEWAYQRNLAKPIFSLTSRQDMFDVYHKCAHNLVELLEETARVKDNKVELQQLFKRFTLDTFCEIGFGCTFNSLKKPVEFSLTFDWLFSSVDGRILYPWKRILHAHAWRTEMAKLERYIEKIIEERRRDGWEGRGDFLSVLLEMEARKEITGVSSKFLRDQVVNFMVAGRDTTAILLSATFYFLSLHPEVDQKVRKEIAEVVGDNPVSMKHTKELKYLQNVLNESLRLHPPAVLFNPRITTKPVVLPNGARLPKGTQVVYSPFFVHRLKEYWGEDAEEFVPERWENPNVLKHFYQFVPFQKGPRICLGMNMAYEEAKACISILYQSGFQFSLVDTKPKSYSGLAILLFNEGVTMNVQKVHS</sequence>
<dbReference type="GO" id="GO:0005506">
    <property type="term" value="F:iron ion binding"/>
    <property type="evidence" value="ECO:0007669"/>
    <property type="project" value="InterPro"/>
</dbReference>
<evidence type="ECO:0008006" key="7">
    <source>
        <dbReference type="Google" id="ProtNLM"/>
    </source>
</evidence>
<dbReference type="GO" id="GO:0016705">
    <property type="term" value="F:oxidoreductase activity, acting on paired donors, with incorporation or reduction of molecular oxygen"/>
    <property type="evidence" value="ECO:0007669"/>
    <property type="project" value="InterPro"/>
</dbReference>
<evidence type="ECO:0000256" key="3">
    <source>
        <dbReference type="ARBA" id="ARBA00023002"/>
    </source>
</evidence>
<dbReference type="SUPFAM" id="SSF48264">
    <property type="entry name" value="Cytochrome P450"/>
    <property type="match status" value="1"/>
</dbReference>
<evidence type="ECO:0000256" key="1">
    <source>
        <dbReference type="ARBA" id="ARBA00010617"/>
    </source>
</evidence>
<keyword evidence="4 5" id="KW-0408">Iron</keyword>
<dbReference type="InterPro" id="IPR002401">
    <property type="entry name" value="Cyt_P450_E_grp-I"/>
</dbReference>
<protein>
    <recommendedName>
        <fullName evidence="7">Cytochrome P450</fullName>
    </recommendedName>
</protein>
<reference evidence="6" key="1">
    <citation type="journal article" date="2020" name="J. Eukaryot. Microbiol.">
        <title>De novo Sequencing, Assembly and Annotation of the Transcriptome for the Free-Living Testate Amoeba Arcella intermedia.</title>
        <authorList>
            <person name="Ribeiro G.M."/>
            <person name="Porfirio-Sousa A.L."/>
            <person name="Maurer-Alcala X.X."/>
            <person name="Katz L.A."/>
            <person name="Lahr D.J.G."/>
        </authorList>
    </citation>
    <scope>NUCLEOTIDE SEQUENCE</scope>
</reference>
<organism evidence="6">
    <name type="scientific">Arcella intermedia</name>
    <dbReference type="NCBI Taxonomy" id="1963864"/>
    <lineage>
        <taxon>Eukaryota</taxon>
        <taxon>Amoebozoa</taxon>
        <taxon>Tubulinea</taxon>
        <taxon>Elardia</taxon>
        <taxon>Arcellinida</taxon>
        <taxon>Sphaerothecina</taxon>
        <taxon>Arcellidae</taxon>
        <taxon>Arcella</taxon>
    </lineage>
</organism>
<proteinExistence type="inferred from homology"/>
<dbReference type="EMBL" id="GIBP01002370">
    <property type="protein sequence ID" value="NDV31339.1"/>
    <property type="molecule type" value="Transcribed_RNA"/>
</dbReference>
<name>A0A6B2L318_9EUKA</name>
<comment type="cofactor">
    <cofactor evidence="5">
        <name>heme</name>
        <dbReference type="ChEBI" id="CHEBI:30413"/>
    </cofactor>
</comment>
<dbReference type="PRINTS" id="PR00385">
    <property type="entry name" value="P450"/>
</dbReference>
<accession>A0A6B2L318</accession>
<dbReference type="PRINTS" id="PR00463">
    <property type="entry name" value="EP450I"/>
</dbReference>
<evidence type="ECO:0000256" key="4">
    <source>
        <dbReference type="ARBA" id="ARBA00023004"/>
    </source>
</evidence>
<dbReference type="Gene3D" id="1.10.630.10">
    <property type="entry name" value="Cytochrome P450"/>
    <property type="match status" value="1"/>
</dbReference>
<dbReference type="InterPro" id="IPR036396">
    <property type="entry name" value="Cyt_P450_sf"/>
</dbReference>
<dbReference type="Pfam" id="PF00067">
    <property type="entry name" value="p450"/>
    <property type="match status" value="1"/>
</dbReference>
<dbReference type="PANTHER" id="PTHR24296">
    <property type="entry name" value="CYTOCHROME P450"/>
    <property type="match status" value="1"/>
</dbReference>
<evidence type="ECO:0000256" key="5">
    <source>
        <dbReference type="PIRSR" id="PIRSR602401-1"/>
    </source>
</evidence>